<dbReference type="AlphaFoldDB" id="H2CE27"/>
<dbReference type="GO" id="GO:0015689">
    <property type="term" value="P:molybdate ion transport"/>
    <property type="evidence" value="ECO:0007669"/>
    <property type="project" value="InterPro"/>
</dbReference>
<sequence length="407" mass="44740">MNKHDTFHPAGLAPESRKSDDPSVAPREQTEQGIEGMFHHRLGRFTLKVSFEITGSGITVLFGPSGSGKSTFLRCLAGLERPASAYLKVRDELWHDTASNFVKPTYRRSIGMVFQEPSLFDHLTVRQNLSYGSLAAAPLISRVLASAASGLRGCLQGGETESEELRNVAALLGIEHLLNRRGDALSGGEKQRVAIARAILRRPEMLLLDEPLASLDLRRKQEILPFIEGLHRALSIPILYVTHSAEEAIRLGDRILMLEDGRIVTQGDPADILRHIAPVYDDVYSEFDAALVQVEPDGLARLCVAGADFYVYSSVKRPGKSLRCRISAGDVSLALSRSEDTSILNVMRCRVSEIRRSSVPAHVIVCVLLADESTTLFARVTERSLRRLNIVPGMSLWAQIKAVAIQA</sequence>
<dbReference type="GO" id="GO:0016887">
    <property type="term" value="F:ATP hydrolysis activity"/>
    <property type="evidence" value="ECO:0007669"/>
    <property type="project" value="InterPro"/>
</dbReference>
<organism evidence="12 13">
    <name type="scientific">Leptonema illini DSM 21528</name>
    <dbReference type="NCBI Taxonomy" id="929563"/>
    <lineage>
        <taxon>Bacteria</taxon>
        <taxon>Pseudomonadati</taxon>
        <taxon>Spirochaetota</taxon>
        <taxon>Spirochaetia</taxon>
        <taxon>Leptospirales</taxon>
        <taxon>Leptospiraceae</taxon>
        <taxon>Leptonema</taxon>
    </lineage>
</organism>
<proteinExistence type="predicted"/>
<dbReference type="InterPro" id="IPR017871">
    <property type="entry name" value="ABC_transporter-like_CS"/>
</dbReference>
<feature type="domain" description="Mop" evidence="11">
    <location>
        <begin position="340"/>
        <end position="407"/>
    </location>
</feature>
<keyword evidence="3 8" id="KW-0500">Molybdenum</keyword>
<dbReference type="PROSITE" id="PS51866">
    <property type="entry name" value="MOP"/>
    <property type="match status" value="1"/>
</dbReference>
<dbReference type="Pfam" id="PF03459">
    <property type="entry name" value="TOBE"/>
    <property type="match status" value="1"/>
</dbReference>
<dbReference type="InterPro" id="IPR008995">
    <property type="entry name" value="Mo/tungstate-bd_C_term_dom"/>
</dbReference>
<dbReference type="PROSITE" id="PS00211">
    <property type="entry name" value="ABC_TRANSPORTER_1"/>
    <property type="match status" value="1"/>
</dbReference>
<dbReference type="Proteomes" id="UP000005737">
    <property type="component" value="Unassembled WGS sequence"/>
</dbReference>
<dbReference type="Gene3D" id="3.40.50.300">
    <property type="entry name" value="P-loop containing nucleotide triphosphate hydrolases"/>
    <property type="match status" value="1"/>
</dbReference>
<dbReference type="InterPro" id="IPR004606">
    <property type="entry name" value="Mop_domain"/>
</dbReference>
<name>H2CE27_9LEPT</name>
<keyword evidence="7" id="KW-0472">Membrane</keyword>
<dbReference type="PROSITE" id="PS50893">
    <property type="entry name" value="ABC_TRANSPORTER_2"/>
    <property type="match status" value="1"/>
</dbReference>
<keyword evidence="5" id="KW-0067">ATP-binding</keyword>
<dbReference type="SUPFAM" id="SSF52540">
    <property type="entry name" value="P-loop containing nucleoside triphosphate hydrolases"/>
    <property type="match status" value="1"/>
</dbReference>
<dbReference type="EMBL" id="JH597773">
    <property type="protein sequence ID" value="EHQ06579.1"/>
    <property type="molecule type" value="Genomic_DNA"/>
</dbReference>
<gene>
    <name evidence="12" type="ORF">Lepil_1896</name>
</gene>
<dbReference type="InterPro" id="IPR027417">
    <property type="entry name" value="P-loop_NTPase"/>
</dbReference>
<feature type="domain" description="ABC transporter" evidence="10">
    <location>
        <begin position="28"/>
        <end position="285"/>
    </location>
</feature>
<evidence type="ECO:0000256" key="7">
    <source>
        <dbReference type="ARBA" id="ARBA00023136"/>
    </source>
</evidence>
<evidence type="ECO:0000256" key="2">
    <source>
        <dbReference type="ARBA" id="ARBA00022475"/>
    </source>
</evidence>
<dbReference type="HOGENOM" id="CLU_000604_1_1_12"/>
<keyword evidence="1" id="KW-0813">Transport</keyword>
<evidence type="ECO:0000313" key="13">
    <source>
        <dbReference type="Proteomes" id="UP000005737"/>
    </source>
</evidence>
<dbReference type="InterPro" id="IPR003439">
    <property type="entry name" value="ABC_transporter-like_ATP-bd"/>
</dbReference>
<protein>
    <submittedName>
        <fullName evidence="12">Molybdate ABC transporter, ATPase subunit</fullName>
    </submittedName>
</protein>
<keyword evidence="2" id="KW-1003">Cell membrane</keyword>
<evidence type="ECO:0000256" key="6">
    <source>
        <dbReference type="ARBA" id="ARBA00022967"/>
    </source>
</evidence>
<dbReference type="InterPro" id="IPR005116">
    <property type="entry name" value="Transp-assoc_OB_typ1"/>
</dbReference>
<dbReference type="RefSeq" id="WP_002772221.1">
    <property type="nucleotide sequence ID" value="NZ_JH597773.1"/>
</dbReference>
<dbReference type="Pfam" id="PF00005">
    <property type="entry name" value="ABC_tran"/>
    <property type="match status" value="1"/>
</dbReference>
<evidence type="ECO:0000256" key="1">
    <source>
        <dbReference type="ARBA" id="ARBA00022448"/>
    </source>
</evidence>
<dbReference type="InterPro" id="IPR050334">
    <property type="entry name" value="Molybdenum_import_ModC"/>
</dbReference>
<evidence type="ECO:0000256" key="9">
    <source>
        <dbReference type="SAM" id="MobiDB-lite"/>
    </source>
</evidence>
<reference evidence="12 13" key="1">
    <citation type="submission" date="2011-10" db="EMBL/GenBank/DDBJ databases">
        <title>The Improved High-Quality Draft genome of Leptonema illini DSM 21528.</title>
        <authorList>
            <consortium name="US DOE Joint Genome Institute (JGI-PGF)"/>
            <person name="Lucas S."/>
            <person name="Copeland A."/>
            <person name="Lapidus A."/>
            <person name="Glavina del Rio T."/>
            <person name="Dalin E."/>
            <person name="Tice H."/>
            <person name="Bruce D."/>
            <person name="Goodwin L."/>
            <person name="Pitluck S."/>
            <person name="Peters L."/>
            <person name="Mikhailova N."/>
            <person name="Held B."/>
            <person name="Kyrpides N."/>
            <person name="Mavromatis K."/>
            <person name="Ivanova N."/>
            <person name="Markowitz V."/>
            <person name="Cheng J.-F."/>
            <person name="Hugenholtz P."/>
            <person name="Woyke T."/>
            <person name="Wu D."/>
            <person name="Gronow S."/>
            <person name="Wellnitz S."/>
            <person name="Brambilla E.-M."/>
            <person name="Klenk H.-P."/>
            <person name="Eisen J.A."/>
        </authorList>
    </citation>
    <scope>NUCLEOTIDE SEQUENCE [LARGE SCALE GENOMIC DNA]</scope>
    <source>
        <strain evidence="12 13">DSM 21528</strain>
    </source>
</reference>
<evidence type="ECO:0000313" key="12">
    <source>
        <dbReference type="EMBL" id="EHQ06579.1"/>
    </source>
</evidence>
<accession>H2CE27</accession>
<evidence type="ECO:0000256" key="4">
    <source>
        <dbReference type="ARBA" id="ARBA00022741"/>
    </source>
</evidence>
<evidence type="ECO:0000256" key="3">
    <source>
        <dbReference type="ARBA" id="ARBA00022505"/>
    </source>
</evidence>
<feature type="region of interest" description="Disordered" evidence="9">
    <location>
        <begin position="1"/>
        <end position="30"/>
    </location>
</feature>
<keyword evidence="13" id="KW-1185">Reference proteome</keyword>
<dbReference type="InterPro" id="IPR003593">
    <property type="entry name" value="AAA+_ATPase"/>
</dbReference>
<dbReference type="STRING" id="183.GCA_002009735_03229"/>
<dbReference type="SMART" id="SM00382">
    <property type="entry name" value="AAA"/>
    <property type="match status" value="1"/>
</dbReference>
<dbReference type="GO" id="GO:0005524">
    <property type="term" value="F:ATP binding"/>
    <property type="evidence" value="ECO:0007669"/>
    <property type="project" value="UniProtKB-KW"/>
</dbReference>
<keyword evidence="4" id="KW-0547">Nucleotide-binding</keyword>
<dbReference type="PANTHER" id="PTHR43514">
    <property type="entry name" value="ABC TRANSPORTER I FAMILY MEMBER 10"/>
    <property type="match status" value="1"/>
</dbReference>
<evidence type="ECO:0000259" key="10">
    <source>
        <dbReference type="PROSITE" id="PS50893"/>
    </source>
</evidence>
<evidence type="ECO:0000256" key="8">
    <source>
        <dbReference type="PROSITE-ProRule" id="PRU01213"/>
    </source>
</evidence>
<dbReference type="SUPFAM" id="SSF50331">
    <property type="entry name" value="MOP-like"/>
    <property type="match status" value="1"/>
</dbReference>
<keyword evidence="6" id="KW-1278">Translocase</keyword>
<dbReference type="PANTHER" id="PTHR43514:SF10">
    <property type="entry name" value="MOLYBDENUM IMPORT ATP-BINDING PROTEIN MODC 2"/>
    <property type="match status" value="1"/>
</dbReference>
<evidence type="ECO:0000259" key="11">
    <source>
        <dbReference type="PROSITE" id="PS51866"/>
    </source>
</evidence>
<dbReference type="Gene3D" id="2.40.50.100">
    <property type="match status" value="1"/>
</dbReference>
<evidence type="ECO:0000256" key="5">
    <source>
        <dbReference type="ARBA" id="ARBA00022840"/>
    </source>
</evidence>